<keyword evidence="3" id="KW-1185">Reference proteome</keyword>
<name>A0A445BWU8_ARAHY</name>
<protein>
    <recommendedName>
        <fullName evidence="4">Transposase MuDR plant domain-containing protein</fullName>
    </recommendedName>
</protein>
<evidence type="ECO:0000313" key="2">
    <source>
        <dbReference type="EMBL" id="RYR43041.1"/>
    </source>
</evidence>
<gene>
    <name evidence="2" type="ORF">Ahy_A08g039469</name>
</gene>
<dbReference type="Proteomes" id="UP000289738">
    <property type="component" value="Chromosome A08"/>
</dbReference>
<accession>A0A445BWU8</accession>
<dbReference type="EMBL" id="SDMP01000008">
    <property type="protein sequence ID" value="RYR43041.1"/>
    <property type="molecule type" value="Genomic_DNA"/>
</dbReference>
<comment type="caution">
    <text evidence="2">The sequence shown here is derived from an EMBL/GenBank/DDBJ whole genome shotgun (WGS) entry which is preliminary data.</text>
</comment>
<feature type="region of interest" description="Disordered" evidence="1">
    <location>
        <begin position="37"/>
        <end position="57"/>
    </location>
</feature>
<feature type="compositionally biased region" description="Polar residues" evidence="1">
    <location>
        <begin position="37"/>
        <end position="56"/>
    </location>
</feature>
<dbReference type="AlphaFoldDB" id="A0A445BWU8"/>
<feature type="region of interest" description="Disordered" evidence="1">
    <location>
        <begin position="116"/>
        <end position="155"/>
    </location>
</feature>
<evidence type="ECO:0000256" key="1">
    <source>
        <dbReference type="SAM" id="MobiDB-lite"/>
    </source>
</evidence>
<proteinExistence type="predicted"/>
<reference evidence="2 3" key="1">
    <citation type="submission" date="2019-01" db="EMBL/GenBank/DDBJ databases">
        <title>Sequencing of cultivated peanut Arachis hypogaea provides insights into genome evolution and oil improvement.</title>
        <authorList>
            <person name="Chen X."/>
        </authorList>
    </citation>
    <scope>NUCLEOTIDE SEQUENCE [LARGE SCALE GENOMIC DNA]</scope>
    <source>
        <strain evidence="3">cv. Fuhuasheng</strain>
        <tissue evidence="2">Leaves</tissue>
    </source>
</reference>
<evidence type="ECO:0000313" key="3">
    <source>
        <dbReference type="Proteomes" id="UP000289738"/>
    </source>
</evidence>
<evidence type="ECO:0008006" key="4">
    <source>
        <dbReference type="Google" id="ProtNLM"/>
    </source>
</evidence>
<sequence length="266" mass="29069">MLGDDNMRVIFHIQSRFSNLGAIELFIRMVDVEGSSSGSVPNPSTAVIEGSSSTVPAGQPMTPFVSSSSFTADFPIPTDDLGDGRNFGELAVAMGAAPVVDGAPIFMERERDPFAEAIGDDGSDSEPPIIGDESNGEEDTTHAGGAQTHASSQTQQYPQLFSTLDLDALNQLAFPDQQHLTIHVDRPSMIGTDVFEIEKWFESKKKVVMTVKKYKVFDSDQLKYHKKCVQFENGPHTCLATEMSTDRKQLYLLSPSRSATYGSHRK</sequence>
<organism evidence="2 3">
    <name type="scientific">Arachis hypogaea</name>
    <name type="common">Peanut</name>
    <dbReference type="NCBI Taxonomy" id="3818"/>
    <lineage>
        <taxon>Eukaryota</taxon>
        <taxon>Viridiplantae</taxon>
        <taxon>Streptophyta</taxon>
        <taxon>Embryophyta</taxon>
        <taxon>Tracheophyta</taxon>
        <taxon>Spermatophyta</taxon>
        <taxon>Magnoliopsida</taxon>
        <taxon>eudicotyledons</taxon>
        <taxon>Gunneridae</taxon>
        <taxon>Pentapetalae</taxon>
        <taxon>rosids</taxon>
        <taxon>fabids</taxon>
        <taxon>Fabales</taxon>
        <taxon>Fabaceae</taxon>
        <taxon>Papilionoideae</taxon>
        <taxon>50 kb inversion clade</taxon>
        <taxon>dalbergioids sensu lato</taxon>
        <taxon>Dalbergieae</taxon>
        <taxon>Pterocarpus clade</taxon>
        <taxon>Arachis</taxon>
    </lineage>
</organism>